<evidence type="ECO:0000256" key="4">
    <source>
        <dbReference type="ARBA" id="ARBA00022787"/>
    </source>
</evidence>
<evidence type="ECO:0000313" key="12">
    <source>
        <dbReference type="Proteomes" id="UP000799438"/>
    </source>
</evidence>
<sequence length="129" mass="13662">MFGGPPPPPSKAELAAQEKAASQGLTAAAVICVLLHICKRLIIAPARAASLIHSQLPSLSSTPSACFKTIDGSYCTLHIQHEEDVNDGNSDVILEPQSLRKSGIGVLSRLHTLYAGCILSSLARRSTFR</sequence>
<keyword evidence="4" id="KW-1000">Mitochondrion outer membrane</keyword>
<dbReference type="OrthoDB" id="4150500at2759"/>
<evidence type="ECO:0000313" key="11">
    <source>
        <dbReference type="EMBL" id="KAF2145920.1"/>
    </source>
</evidence>
<evidence type="ECO:0000256" key="3">
    <source>
        <dbReference type="ARBA" id="ARBA00022692"/>
    </source>
</evidence>
<keyword evidence="12" id="KW-1185">Reference proteome</keyword>
<dbReference type="EMBL" id="ML995476">
    <property type="protein sequence ID" value="KAF2145920.1"/>
    <property type="molecule type" value="Genomic_DNA"/>
</dbReference>
<name>A0A6A6BP60_9PEZI</name>
<organism evidence="11 12">
    <name type="scientific">Aplosporella prunicola CBS 121167</name>
    <dbReference type="NCBI Taxonomy" id="1176127"/>
    <lineage>
        <taxon>Eukaryota</taxon>
        <taxon>Fungi</taxon>
        <taxon>Dikarya</taxon>
        <taxon>Ascomycota</taxon>
        <taxon>Pezizomycotina</taxon>
        <taxon>Dothideomycetes</taxon>
        <taxon>Dothideomycetes incertae sedis</taxon>
        <taxon>Botryosphaeriales</taxon>
        <taxon>Aplosporellaceae</taxon>
        <taxon>Aplosporella</taxon>
    </lineage>
</organism>
<comment type="similarity">
    <text evidence="9">Belongs to the Tom5 family.</text>
</comment>
<dbReference type="GO" id="GO:0006626">
    <property type="term" value="P:protein targeting to mitochondrion"/>
    <property type="evidence" value="ECO:0007669"/>
    <property type="project" value="UniProtKB-ARBA"/>
</dbReference>
<dbReference type="RefSeq" id="XP_033401632.1">
    <property type="nucleotide sequence ID" value="XM_033534935.1"/>
</dbReference>
<evidence type="ECO:0000256" key="5">
    <source>
        <dbReference type="ARBA" id="ARBA00022927"/>
    </source>
</evidence>
<evidence type="ECO:0000256" key="7">
    <source>
        <dbReference type="ARBA" id="ARBA00023128"/>
    </source>
</evidence>
<dbReference type="Proteomes" id="UP000799438">
    <property type="component" value="Unassembled WGS sequence"/>
</dbReference>
<dbReference type="InterPro" id="IPR019603">
    <property type="entry name" value="Tom5"/>
</dbReference>
<keyword evidence="8 10" id="KW-0472">Membrane</keyword>
<keyword evidence="5" id="KW-0653">Protein transport</keyword>
<keyword evidence="7" id="KW-0496">Mitochondrion</keyword>
<evidence type="ECO:0000256" key="1">
    <source>
        <dbReference type="ARBA" id="ARBA00004572"/>
    </source>
</evidence>
<evidence type="ECO:0000256" key="9">
    <source>
        <dbReference type="ARBA" id="ARBA00025716"/>
    </source>
</evidence>
<evidence type="ECO:0000256" key="6">
    <source>
        <dbReference type="ARBA" id="ARBA00022989"/>
    </source>
</evidence>
<protein>
    <submittedName>
        <fullName evidence="11">Uncharacterized protein</fullName>
    </submittedName>
</protein>
<evidence type="ECO:0000256" key="10">
    <source>
        <dbReference type="SAM" id="Phobius"/>
    </source>
</evidence>
<dbReference type="Pfam" id="PF10642">
    <property type="entry name" value="Tom5"/>
    <property type="match status" value="1"/>
</dbReference>
<dbReference type="GO" id="GO:0005741">
    <property type="term" value="C:mitochondrial outer membrane"/>
    <property type="evidence" value="ECO:0007669"/>
    <property type="project" value="UniProtKB-SubCell"/>
</dbReference>
<gene>
    <name evidence="11" type="ORF">K452DRAFT_103413</name>
</gene>
<dbReference type="GeneID" id="54292426"/>
<comment type="subcellular location">
    <subcellularLocation>
        <location evidence="1">Mitochondrion outer membrane</location>
        <topology evidence="1">Single-pass membrane protein</topology>
    </subcellularLocation>
</comment>
<proteinExistence type="inferred from homology"/>
<feature type="transmembrane region" description="Helical" evidence="10">
    <location>
        <begin position="20"/>
        <end position="38"/>
    </location>
</feature>
<reference evidence="11" key="1">
    <citation type="journal article" date="2020" name="Stud. Mycol.">
        <title>101 Dothideomycetes genomes: a test case for predicting lifestyles and emergence of pathogens.</title>
        <authorList>
            <person name="Haridas S."/>
            <person name="Albert R."/>
            <person name="Binder M."/>
            <person name="Bloem J."/>
            <person name="Labutti K."/>
            <person name="Salamov A."/>
            <person name="Andreopoulos B."/>
            <person name="Baker S."/>
            <person name="Barry K."/>
            <person name="Bills G."/>
            <person name="Bluhm B."/>
            <person name="Cannon C."/>
            <person name="Castanera R."/>
            <person name="Culley D."/>
            <person name="Daum C."/>
            <person name="Ezra D."/>
            <person name="Gonzalez J."/>
            <person name="Henrissat B."/>
            <person name="Kuo A."/>
            <person name="Liang C."/>
            <person name="Lipzen A."/>
            <person name="Lutzoni F."/>
            <person name="Magnuson J."/>
            <person name="Mondo S."/>
            <person name="Nolan M."/>
            <person name="Ohm R."/>
            <person name="Pangilinan J."/>
            <person name="Park H.-J."/>
            <person name="Ramirez L."/>
            <person name="Alfaro M."/>
            <person name="Sun H."/>
            <person name="Tritt A."/>
            <person name="Yoshinaga Y."/>
            <person name="Zwiers L.-H."/>
            <person name="Turgeon B."/>
            <person name="Goodwin S."/>
            <person name="Spatafora J."/>
            <person name="Crous P."/>
            <person name="Grigoriev I."/>
        </authorList>
    </citation>
    <scope>NUCLEOTIDE SEQUENCE</scope>
    <source>
        <strain evidence="11">CBS 121167</strain>
    </source>
</reference>
<keyword evidence="2" id="KW-0813">Transport</keyword>
<keyword evidence="6 10" id="KW-1133">Transmembrane helix</keyword>
<dbReference type="AlphaFoldDB" id="A0A6A6BP60"/>
<accession>A0A6A6BP60</accession>
<dbReference type="GO" id="GO:0015031">
    <property type="term" value="P:protein transport"/>
    <property type="evidence" value="ECO:0007669"/>
    <property type="project" value="UniProtKB-KW"/>
</dbReference>
<evidence type="ECO:0000256" key="8">
    <source>
        <dbReference type="ARBA" id="ARBA00023136"/>
    </source>
</evidence>
<keyword evidence="3 10" id="KW-0812">Transmembrane</keyword>
<evidence type="ECO:0000256" key="2">
    <source>
        <dbReference type="ARBA" id="ARBA00022448"/>
    </source>
</evidence>